<evidence type="ECO:0000313" key="7">
    <source>
        <dbReference type="Proteomes" id="UP000632535"/>
    </source>
</evidence>
<name>A0ABQ2B8Y7_9MICO</name>
<evidence type="ECO:0000256" key="1">
    <source>
        <dbReference type="ARBA" id="ARBA00023015"/>
    </source>
</evidence>
<dbReference type="InterPro" id="IPR009057">
    <property type="entry name" value="Homeodomain-like_sf"/>
</dbReference>
<gene>
    <name evidence="6" type="ORF">GCM10007368_25280</name>
</gene>
<feature type="domain" description="HTH araC/xylS-type" evidence="5">
    <location>
        <begin position="241"/>
        <end position="339"/>
    </location>
</feature>
<comment type="caution">
    <text evidence="6">The sequence shown here is derived from an EMBL/GenBank/DDBJ whole genome shotgun (WGS) entry which is preliminary data.</text>
</comment>
<dbReference type="Pfam" id="PF12833">
    <property type="entry name" value="HTH_18"/>
    <property type="match status" value="1"/>
</dbReference>
<keyword evidence="7" id="KW-1185">Reference proteome</keyword>
<dbReference type="Gene3D" id="2.60.120.10">
    <property type="entry name" value="Jelly Rolls"/>
    <property type="match status" value="1"/>
</dbReference>
<dbReference type="PANTHER" id="PTHR46796:SF2">
    <property type="entry name" value="TRANSCRIPTIONAL REGULATORY PROTEIN"/>
    <property type="match status" value="1"/>
</dbReference>
<keyword evidence="2" id="KW-0238">DNA-binding</keyword>
<dbReference type="RefSeq" id="WP_188524067.1">
    <property type="nucleotide sequence ID" value="NZ_BMDG01000008.1"/>
</dbReference>
<dbReference type="SUPFAM" id="SSF46689">
    <property type="entry name" value="Homeodomain-like"/>
    <property type="match status" value="1"/>
</dbReference>
<dbReference type="EMBL" id="BMDG01000008">
    <property type="protein sequence ID" value="GGI09260.1"/>
    <property type="molecule type" value="Genomic_DNA"/>
</dbReference>
<dbReference type="InterPro" id="IPR018060">
    <property type="entry name" value="HTH_AraC"/>
</dbReference>
<dbReference type="SMART" id="SM00342">
    <property type="entry name" value="HTH_ARAC"/>
    <property type="match status" value="1"/>
</dbReference>
<protein>
    <recommendedName>
        <fullName evidence="5">HTH araC/xylS-type domain-containing protein</fullName>
    </recommendedName>
</protein>
<reference evidence="7" key="1">
    <citation type="journal article" date="2019" name="Int. J. Syst. Evol. Microbiol.">
        <title>The Global Catalogue of Microorganisms (GCM) 10K type strain sequencing project: providing services to taxonomists for standard genome sequencing and annotation.</title>
        <authorList>
            <consortium name="The Broad Institute Genomics Platform"/>
            <consortium name="The Broad Institute Genome Sequencing Center for Infectious Disease"/>
            <person name="Wu L."/>
            <person name="Ma J."/>
        </authorList>
    </citation>
    <scope>NUCLEOTIDE SEQUENCE [LARGE SCALE GENOMIC DNA]</scope>
    <source>
        <strain evidence="7">CCM 8653</strain>
    </source>
</reference>
<feature type="region of interest" description="Disordered" evidence="4">
    <location>
        <begin position="1"/>
        <end position="35"/>
    </location>
</feature>
<dbReference type="SUPFAM" id="SSF51215">
    <property type="entry name" value="Regulatory protein AraC"/>
    <property type="match status" value="1"/>
</dbReference>
<proteinExistence type="predicted"/>
<dbReference type="InterPro" id="IPR037923">
    <property type="entry name" value="HTH-like"/>
</dbReference>
<dbReference type="Pfam" id="PF02311">
    <property type="entry name" value="AraC_binding"/>
    <property type="match status" value="1"/>
</dbReference>
<evidence type="ECO:0000313" key="6">
    <source>
        <dbReference type="EMBL" id="GGI09260.1"/>
    </source>
</evidence>
<dbReference type="PANTHER" id="PTHR46796">
    <property type="entry name" value="HTH-TYPE TRANSCRIPTIONAL ACTIVATOR RHAS-RELATED"/>
    <property type="match status" value="1"/>
</dbReference>
<feature type="compositionally biased region" description="Gly residues" evidence="4">
    <location>
        <begin position="14"/>
        <end position="26"/>
    </location>
</feature>
<accession>A0ABQ2B8Y7</accession>
<keyword evidence="3" id="KW-0804">Transcription</keyword>
<dbReference type="Gene3D" id="1.10.10.60">
    <property type="entry name" value="Homeodomain-like"/>
    <property type="match status" value="1"/>
</dbReference>
<dbReference type="InterPro" id="IPR003313">
    <property type="entry name" value="AraC-bd"/>
</dbReference>
<organism evidence="6 7">
    <name type="scientific">Isoptericola cucumis</name>
    <dbReference type="NCBI Taxonomy" id="1776856"/>
    <lineage>
        <taxon>Bacteria</taxon>
        <taxon>Bacillati</taxon>
        <taxon>Actinomycetota</taxon>
        <taxon>Actinomycetes</taxon>
        <taxon>Micrococcales</taxon>
        <taxon>Promicromonosporaceae</taxon>
        <taxon>Isoptericola</taxon>
    </lineage>
</organism>
<sequence length="359" mass="38155">MRHSSDTPAAAPAGGHGDVGTRGVGPGHRPRATRLRTVRADGTPVYRYDPRPGAPPITVLRFDGPEHDPLPDGHRHVHDFLVLVLVEQGGGTVRLGDGQHELRDGDLFAVGPGQVLGAGDVTTLAHARAWSVFFMPDAVPALADVPPMAWAGHPLAAPFAAEPGGHPRGLAVPPADRARWSAWFADLAAETAAPERVGASAAASALLTRMLVELARLRAASTEGASSDASSAGPVADPLVARVFAVVEARFREPVSPRDVAHDLGYTTGHLSTLVRERTGRTLQEWLTERRMTEARRLLAETDLPLAAVAQRTGHRDAGYLARRFRERYGVTPVRWRRETWSRSGGGDVRPSGGSGGPG</sequence>
<dbReference type="PROSITE" id="PS01124">
    <property type="entry name" value="HTH_ARAC_FAMILY_2"/>
    <property type="match status" value="1"/>
</dbReference>
<evidence type="ECO:0000256" key="3">
    <source>
        <dbReference type="ARBA" id="ARBA00023163"/>
    </source>
</evidence>
<evidence type="ECO:0000259" key="5">
    <source>
        <dbReference type="PROSITE" id="PS01124"/>
    </source>
</evidence>
<dbReference type="InterPro" id="IPR014710">
    <property type="entry name" value="RmlC-like_jellyroll"/>
</dbReference>
<keyword evidence="1" id="KW-0805">Transcription regulation</keyword>
<dbReference type="Proteomes" id="UP000632535">
    <property type="component" value="Unassembled WGS sequence"/>
</dbReference>
<dbReference type="InterPro" id="IPR050204">
    <property type="entry name" value="AraC_XylS_family_regulators"/>
</dbReference>
<evidence type="ECO:0000256" key="4">
    <source>
        <dbReference type="SAM" id="MobiDB-lite"/>
    </source>
</evidence>
<evidence type="ECO:0000256" key="2">
    <source>
        <dbReference type="ARBA" id="ARBA00023125"/>
    </source>
</evidence>